<feature type="compositionally biased region" description="Acidic residues" evidence="1">
    <location>
        <begin position="1345"/>
        <end position="1355"/>
    </location>
</feature>
<feature type="compositionally biased region" description="Low complexity" evidence="1">
    <location>
        <begin position="1332"/>
        <end position="1344"/>
    </location>
</feature>
<feature type="region of interest" description="Disordered" evidence="1">
    <location>
        <begin position="820"/>
        <end position="839"/>
    </location>
</feature>
<dbReference type="OrthoDB" id="5427134at2759"/>
<feature type="compositionally biased region" description="Polar residues" evidence="1">
    <location>
        <begin position="1089"/>
        <end position="1103"/>
    </location>
</feature>
<feature type="compositionally biased region" description="Polar residues" evidence="1">
    <location>
        <begin position="1114"/>
        <end position="1129"/>
    </location>
</feature>
<dbReference type="EMBL" id="MU006294">
    <property type="protein sequence ID" value="KAF2853905.1"/>
    <property type="molecule type" value="Genomic_DNA"/>
</dbReference>
<accession>A0A6A7BHG3</accession>
<feature type="compositionally biased region" description="Polar residues" evidence="1">
    <location>
        <begin position="1165"/>
        <end position="1186"/>
    </location>
</feature>
<proteinExistence type="predicted"/>
<feature type="region of interest" description="Disordered" evidence="1">
    <location>
        <begin position="1"/>
        <end position="30"/>
    </location>
</feature>
<keyword evidence="3" id="KW-1185">Reference proteome</keyword>
<feature type="compositionally biased region" description="Low complexity" evidence="1">
    <location>
        <begin position="261"/>
        <end position="276"/>
    </location>
</feature>
<feature type="compositionally biased region" description="Polar residues" evidence="1">
    <location>
        <begin position="862"/>
        <end position="882"/>
    </location>
</feature>
<feature type="region of interest" description="Disordered" evidence="1">
    <location>
        <begin position="512"/>
        <end position="533"/>
    </location>
</feature>
<sequence length="1385" mass="149935">MRDYLGPAGSMRDGPSSTRPMGGRSHRGGQPYHALRRVVATAVACTACVQLGCCCLGQWCQRGRPASLRGGCGVRETVLRAGSRGIAQAAFCNKPRARIWRAEGARISTGRHAGLAQLPSSDSPQEGARRSGPIIAGQRAGLRLGRLLNGCGLQVAGCMASGKSHGHGHGPPPPGVSSGRPLRCLLSAHSHAFAGLVHPPPPNPIKSRPFPRKPRPGFRCKEIARLLGPTRPLRDAQRPLSMAGFAGPDTILATQTRHRPATAGATTSATTVTQRTPSSSRQSLPNGPCNFRDAAVGTCGCDQFWDKCSAELHDESSQHRPGSARSTWCVCGHHACFHLRVSRASEQPPPLVTAPTPPVHAQCDEQCQLLPGALCHTHTGWRQLETGLAPAGLQPTQTGHVHMSHASPTQQPSYQSALQADGLSRFKQGRDFPSQTSTTGLPRIPSVCMLSHEQRPATDNGVRRDVNQSRQGVAGLGLSMMHLESMGTTNRLQSPTPTIPDNFGVTRALQRTQSEPELPTTRANSTEANTVASPGHGILGEVFEFNRNLQLNVPGDTVPDTYNPDDYIQSATEVATPSVKNTPDLGAADQAVQEGKLFIDTLARLTSDIVQPDGSPDKSTETTTVPTLLLTNSPSLAQEQHLQHILRTATPQGLQKLVSYLAPLHNLLSSIPNVAKTMQDLGSRLDMLESGSFNYVQPEDLNQTLEMYEGRLIEVEHRMDEHEKYHQAIDAEQSVSSYDRRHPNNLTASFASNQSIDSATSSALILAAMDRKDTEIEIDTIKDRLDLLEAAALPTSLHPWEIEVVLLPWGPELRGIWFAPDEPMHGPSDTTTQSSEEWTQARHAKLGQNLRTGEASARDTDSSPYPSAQASLKSSVLGSSENGWDSQAISDWAAGYEDDWLFPKACASKNLVYQRLQSRGFVKKVTLSGVSAKDIQTSLAYAFAEVSEHVAYDDSKANPMIAEYPGLRASYIPLRKLMKQSRLEYLTPAEMATSALWSAQFLASGVLMRVSGGKKRLYITTREAYTQQGDFMVREQSWPELRQLPRLQADQDSQMEGNDEHCQPQVPEADAKELCWQFVEAIDAPPVSVHSSFGSNQSVQLSMRPSDRRWRRSITPSSILKNRQVQPISPLSEIHPRRLGPRLHRTASASAVETFPPGSSKRRFNSSPTKQSSAPQPTSRAPSISITRMKRRRVATSSSPRGEENAPAETEVTVWNPTPRRSREPPSPFYSSQIVLPRSVSDVTSRPSQRSVAVTGKSTPFAYATPHSGPFVGGPGFGGYDKGGDTEPDDDDNDAAHDGDDGEQSWRGVTDGDEDSVLGSSSDAIAGAEEPGSFSADDSGFGSESGDDNDSDDDAFGAQIQQAIDEDSTDNDDDVLDSLLDILED</sequence>
<feature type="region of interest" description="Disordered" evidence="1">
    <location>
        <begin position="196"/>
        <end position="216"/>
    </location>
</feature>
<feature type="compositionally biased region" description="Gly residues" evidence="1">
    <location>
        <begin position="1271"/>
        <end position="1281"/>
    </location>
</feature>
<evidence type="ECO:0000256" key="1">
    <source>
        <dbReference type="SAM" id="MobiDB-lite"/>
    </source>
</evidence>
<feature type="compositionally biased region" description="Polar residues" evidence="1">
    <location>
        <begin position="512"/>
        <end position="532"/>
    </location>
</feature>
<evidence type="ECO:0000313" key="2">
    <source>
        <dbReference type="EMBL" id="KAF2853905.1"/>
    </source>
</evidence>
<name>A0A6A7BHG3_9PLEO</name>
<feature type="region of interest" description="Disordered" evidence="1">
    <location>
        <begin position="1089"/>
        <end position="1385"/>
    </location>
</feature>
<dbReference type="Proteomes" id="UP000799423">
    <property type="component" value="Unassembled WGS sequence"/>
</dbReference>
<feature type="region of interest" description="Disordered" evidence="1">
    <location>
        <begin position="111"/>
        <end position="131"/>
    </location>
</feature>
<feature type="compositionally biased region" description="Polar residues" evidence="1">
    <location>
        <begin position="828"/>
        <end position="838"/>
    </location>
</feature>
<feature type="compositionally biased region" description="Acidic residues" evidence="1">
    <location>
        <begin position="1364"/>
        <end position="1385"/>
    </location>
</feature>
<evidence type="ECO:0000313" key="3">
    <source>
        <dbReference type="Proteomes" id="UP000799423"/>
    </source>
</evidence>
<gene>
    <name evidence="2" type="ORF">T440DRAFT_505605</name>
</gene>
<protein>
    <submittedName>
        <fullName evidence="2">Uncharacterized protein</fullName>
    </submittedName>
</protein>
<feature type="region of interest" description="Disordered" evidence="1">
    <location>
        <begin position="259"/>
        <end position="286"/>
    </location>
</feature>
<reference evidence="2" key="1">
    <citation type="submission" date="2020-01" db="EMBL/GenBank/DDBJ databases">
        <authorList>
            <consortium name="DOE Joint Genome Institute"/>
            <person name="Haridas S."/>
            <person name="Albert R."/>
            <person name="Binder M."/>
            <person name="Bloem J."/>
            <person name="Labutti K."/>
            <person name="Salamov A."/>
            <person name="Andreopoulos B."/>
            <person name="Baker S.E."/>
            <person name="Barry K."/>
            <person name="Bills G."/>
            <person name="Bluhm B.H."/>
            <person name="Cannon C."/>
            <person name="Castanera R."/>
            <person name="Culley D.E."/>
            <person name="Daum C."/>
            <person name="Ezra D."/>
            <person name="Gonzalez J.B."/>
            <person name="Henrissat B."/>
            <person name="Kuo A."/>
            <person name="Liang C."/>
            <person name="Lipzen A."/>
            <person name="Lutzoni F."/>
            <person name="Magnuson J."/>
            <person name="Mondo S."/>
            <person name="Nolan M."/>
            <person name="Ohm R."/>
            <person name="Pangilinan J."/>
            <person name="Park H.-J."/>
            <person name="Ramirez L."/>
            <person name="Alfaro M."/>
            <person name="Sun H."/>
            <person name="Tritt A."/>
            <person name="Yoshinaga Y."/>
            <person name="Zwiers L.-H."/>
            <person name="Turgeon B.G."/>
            <person name="Goodwin S.B."/>
            <person name="Spatafora J.W."/>
            <person name="Crous P.W."/>
            <person name="Grigoriev I.V."/>
        </authorList>
    </citation>
    <scope>NUCLEOTIDE SEQUENCE</scope>
    <source>
        <strain evidence="2">IPT5</strain>
    </source>
</reference>
<feature type="region of interest" description="Disordered" evidence="1">
    <location>
        <begin position="848"/>
        <end position="882"/>
    </location>
</feature>
<organism evidence="2 3">
    <name type="scientific">Plenodomus tracheiphilus IPT5</name>
    <dbReference type="NCBI Taxonomy" id="1408161"/>
    <lineage>
        <taxon>Eukaryota</taxon>
        <taxon>Fungi</taxon>
        <taxon>Dikarya</taxon>
        <taxon>Ascomycota</taxon>
        <taxon>Pezizomycotina</taxon>
        <taxon>Dothideomycetes</taxon>
        <taxon>Pleosporomycetidae</taxon>
        <taxon>Pleosporales</taxon>
        <taxon>Pleosporineae</taxon>
        <taxon>Leptosphaeriaceae</taxon>
        <taxon>Plenodomus</taxon>
    </lineage>
</organism>
<feature type="compositionally biased region" description="Polar residues" evidence="1">
    <location>
        <begin position="1241"/>
        <end position="1258"/>
    </location>
</feature>